<dbReference type="PANTHER" id="PTHR12247:SF129">
    <property type="entry name" value="SOP-2-RELATED PROTEIN 3"/>
    <property type="match status" value="1"/>
</dbReference>
<feature type="domain" description="SAM" evidence="7">
    <location>
        <begin position="1538"/>
        <end position="1604"/>
    </location>
</feature>
<comment type="caution">
    <text evidence="8">The sequence shown here is derived from an EMBL/GenBank/DDBJ whole genome shotgun (WGS) entry which is preliminary data.</text>
</comment>
<dbReference type="Gene3D" id="3.90.1150.190">
    <property type="entry name" value="SLED domain"/>
    <property type="match status" value="1"/>
</dbReference>
<dbReference type="GO" id="GO:0042393">
    <property type="term" value="F:histone binding"/>
    <property type="evidence" value="ECO:0007669"/>
    <property type="project" value="TreeGrafter"/>
</dbReference>
<evidence type="ECO:0000256" key="2">
    <source>
        <dbReference type="ARBA" id="ARBA00022491"/>
    </source>
</evidence>
<evidence type="ECO:0000313" key="8">
    <source>
        <dbReference type="EMBL" id="KAK2165890.1"/>
    </source>
</evidence>
<evidence type="ECO:0000256" key="4">
    <source>
        <dbReference type="ARBA" id="ARBA00023242"/>
    </source>
</evidence>
<name>A0AAD9K7I7_9ANNE</name>
<feature type="region of interest" description="Disordered" evidence="6">
    <location>
        <begin position="249"/>
        <end position="279"/>
    </location>
</feature>
<dbReference type="InterPro" id="IPR038348">
    <property type="entry name" value="SLED_sf"/>
</dbReference>
<feature type="region of interest" description="Disordered" evidence="6">
    <location>
        <begin position="1376"/>
        <end position="1403"/>
    </location>
</feature>
<feature type="repeat" description="MBT" evidence="5">
    <location>
        <begin position="983"/>
        <end position="1091"/>
    </location>
</feature>
<feature type="compositionally biased region" description="Basic and acidic residues" evidence="6">
    <location>
        <begin position="618"/>
        <end position="628"/>
    </location>
</feature>
<feature type="region of interest" description="Disordered" evidence="6">
    <location>
        <begin position="484"/>
        <end position="695"/>
    </location>
</feature>
<evidence type="ECO:0000313" key="9">
    <source>
        <dbReference type="Proteomes" id="UP001208570"/>
    </source>
</evidence>
<keyword evidence="9" id="KW-1185">Reference proteome</keyword>
<feature type="region of interest" description="Disordered" evidence="6">
    <location>
        <begin position="374"/>
        <end position="425"/>
    </location>
</feature>
<feature type="compositionally biased region" description="Basic and acidic residues" evidence="6">
    <location>
        <begin position="523"/>
        <end position="533"/>
    </location>
</feature>
<dbReference type="GO" id="GO:0005634">
    <property type="term" value="C:nucleus"/>
    <property type="evidence" value="ECO:0007669"/>
    <property type="project" value="UniProtKB-SubCell"/>
</dbReference>
<dbReference type="Gene3D" id="1.10.150.50">
    <property type="entry name" value="Transcription Factor, Ets-1"/>
    <property type="match status" value="1"/>
</dbReference>
<feature type="region of interest" description="Disordered" evidence="6">
    <location>
        <begin position="431"/>
        <end position="450"/>
    </location>
</feature>
<dbReference type="Pfam" id="PF12140">
    <property type="entry name" value="SLED"/>
    <property type="match status" value="1"/>
</dbReference>
<feature type="compositionally biased region" description="Polar residues" evidence="6">
    <location>
        <begin position="560"/>
        <end position="572"/>
    </location>
</feature>
<evidence type="ECO:0000259" key="7">
    <source>
        <dbReference type="SMART" id="SM00454"/>
    </source>
</evidence>
<feature type="compositionally biased region" description="Polar residues" evidence="6">
    <location>
        <begin position="303"/>
        <end position="312"/>
    </location>
</feature>
<gene>
    <name evidence="8" type="ORF">LSH36_44g01004</name>
</gene>
<dbReference type="GO" id="GO:0045892">
    <property type="term" value="P:negative regulation of DNA-templated transcription"/>
    <property type="evidence" value="ECO:0007669"/>
    <property type="project" value="TreeGrafter"/>
</dbReference>
<evidence type="ECO:0000256" key="1">
    <source>
        <dbReference type="ARBA" id="ARBA00004123"/>
    </source>
</evidence>
<feature type="compositionally biased region" description="Polar residues" evidence="6">
    <location>
        <begin position="439"/>
        <end position="449"/>
    </location>
</feature>
<feature type="compositionally biased region" description="Basic and acidic residues" evidence="6">
    <location>
        <begin position="410"/>
        <end position="419"/>
    </location>
</feature>
<feature type="compositionally biased region" description="Polar residues" evidence="6">
    <location>
        <begin position="50"/>
        <end position="71"/>
    </location>
</feature>
<dbReference type="InterPro" id="IPR050548">
    <property type="entry name" value="PcG_chromatin_remod_factors"/>
</dbReference>
<feature type="compositionally biased region" description="Polar residues" evidence="6">
    <location>
        <begin position="27"/>
        <end position="37"/>
    </location>
</feature>
<dbReference type="InterPro" id="IPR013761">
    <property type="entry name" value="SAM/pointed_sf"/>
</dbReference>
<keyword evidence="4" id="KW-0539">Nucleus</keyword>
<dbReference type="InterPro" id="IPR001660">
    <property type="entry name" value="SAM"/>
</dbReference>
<organism evidence="8 9">
    <name type="scientific">Paralvinella palmiformis</name>
    <dbReference type="NCBI Taxonomy" id="53620"/>
    <lineage>
        <taxon>Eukaryota</taxon>
        <taxon>Metazoa</taxon>
        <taxon>Spiralia</taxon>
        <taxon>Lophotrochozoa</taxon>
        <taxon>Annelida</taxon>
        <taxon>Polychaeta</taxon>
        <taxon>Sedentaria</taxon>
        <taxon>Canalipalpata</taxon>
        <taxon>Terebellida</taxon>
        <taxon>Terebelliformia</taxon>
        <taxon>Alvinellidae</taxon>
        <taxon>Paralvinella</taxon>
    </lineage>
</organism>
<feature type="region of interest" description="Disordered" evidence="6">
    <location>
        <begin position="735"/>
        <end position="756"/>
    </location>
</feature>
<proteinExistence type="predicted"/>
<evidence type="ECO:0000256" key="5">
    <source>
        <dbReference type="PROSITE-ProRule" id="PRU00459"/>
    </source>
</evidence>
<dbReference type="Pfam" id="PF02820">
    <property type="entry name" value="MBT"/>
    <property type="match status" value="4"/>
</dbReference>
<feature type="compositionally biased region" description="Polar residues" evidence="6">
    <location>
        <begin position="602"/>
        <end position="617"/>
    </location>
</feature>
<feature type="repeat" description="MBT" evidence="5">
    <location>
        <begin position="870"/>
        <end position="972"/>
    </location>
</feature>
<comment type="subcellular location">
    <subcellularLocation>
        <location evidence="1">Nucleus</location>
    </subcellularLocation>
</comment>
<evidence type="ECO:0000256" key="3">
    <source>
        <dbReference type="ARBA" id="ARBA00022737"/>
    </source>
</evidence>
<dbReference type="PANTHER" id="PTHR12247">
    <property type="entry name" value="POLYCOMB GROUP PROTEIN"/>
    <property type="match status" value="1"/>
</dbReference>
<dbReference type="CDD" id="cd20094">
    <property type="entry name" value="MBT_SFMBT_rpt2"/>
    <property type="match status" value="1"/>
</dbReference>
<dbReference type="SMART" id="SM00561">
    <property type="entry name" value="MBT"/>
    <property type="match status" value="4"/>
</dbReference>
<feature type="compositionally biased region" description="Basic and acidic residues" evidence="6">
    <location>
        <begin position="379"/>
        <end position="399"/>
    </location>
</feature>
<feature type="compositionally biased region" description="Basic and acidic residues" evidence="6">
    <location>
        <begin position="38"/>
        <end position="49"/>
    </location>
</feature>
<feature type="repeat" description="MBT" evidence="5">
    <location>
        <begin position="763"/>
        <end position="862"/>
    </location>
</feature>
<protein>
    <recommendedName>
        <fullName evidence="7">SAM domain-containing protein</fullName>
    </recommendedName>
</protein>
<dbReference type="CDD" id="cd20093">
    <property type="entry name" value="MBT_SFMBT_rpt1"/>
    <property type="match status" value="1"/>
</dbReference>
<evidence type="ECO:0000256" key="6">
    <source>
        <dbReference type="SAM" id="MobiDB-lite"/>
    </source>
</evidence>
<accession>A0AAD9K7I7</accession>
<reference evidence="8" key="1">
    <citation type="journal article" date="2023" name="Mol. Biol. Evol.">
        <title>Third-Generation Sequencing Reveals the Adaptive Role of the Epigenome in Three Deep-Sea Polychaetes.</title>
        <authorList>
            <person name="Perez M."/>
            <person name="Aroh O."/>
            <person name="Sun Y."/>
            <person name="Lan Y."/>
            <person name="Juniper S.K."/>
            <person name="Young C.R."/>
            <person name="Angers B."/>
            <person name="Qian P.Y."/>
        </authorList>
    </citation>
    <scope>NUCLEOTIDE SEQUENCE</scope>
    <source>
        <strain evidence="8">P08H-3</strain>
    </source>
</reference>
<dbReference type="Gene3D" id="2.30.30.140">
    <property type="match status" value="4"/>
</dbReference>
<dbReference type="SUPFAM" id="SSF47769">
    <property type="entry name" value="SAM/Pointed domain"/>
    <property type="match status" value="1"/>
</dbReference>
<feature type="region of interest" description="Disordered" evidence="6">
    <location>
        <begin position="293"/>
        <end position="313"/>
    </location>
</feature>
<dbReference type="EMBL" id="JAODUP010000044">
    <property type="protein sequence ID" value="KAK2165890.1"/>
    <property type="molecule type" value="Genomic_DNA"/>
</dbReference>
<feature type="compositionally biased region" description="Low complexity" evidence="6">
    <location>
        <begin position="672"/>
        <end position="687"/>
    </location>
</feature>
<dbReference type="CDD" id="cd20095">
    <property type="entry name" value="MBT_SFMBT_rpt3"/>
    <property type="match status" value="1"/>
</dbReference>
<keyword evidence="2" id="KW-0678">Repressor</keyword>
<dbReference type="InterPro" id="IPR021987">
    <property type="entry name" value="SLED"/>
</dbReference>
<feature type="compositionally biased region" description="Polar residues" evidence="6">
    <location>
        <begin position="536"/>
        <end position="545"/>
    </location>
</feature>
<dbReference type="PROSITE" id="PS51079">
    <property type="entry name" value="MBT"/>
    <property type="match status" value="4"/>
</dbReference>
<dbReference type="Pfam" id="PF00536">
    <property type="entry name" value="SAM_1"/>
    <property type="match status" value="1"/>
</dbReference>
<dbReference type="SUPFAM" id="SSF63748">
    <property type="entry name" value="Tudor/PWWP/MBT"/>
    <property type="match status" value="4"/>
</dbReference>
<dbReference type="Proteomes" id="UP001208570">
    <property type="component" value="Unassembled WGS sequence"/>
</dbReference>
<dbReference type="SMART" id="SM00454">
    <property type="entry name" value="SAM"/>
    <property type="match status" value="1"/>
</dbReference>
<keyword evidence="3" id="KW-0677">Repeat</keyword>
<dbReference type="CDD" id="cd20096">
    <property type="entry name" value="MBT_SFMBT_rpt4"/>
    <property type="match status" value="1"/>
</dbReference>
<feature type="compositionally biased region" description="Polar residues" evidence="6">
    <location>
        <begin position="634"/>
        <end position="661"/>
    </location>
</feature>
<sequence length="1611" mass="177156">MMENEQHSSGTCPESDDPTMDKAGCENTHTPCPNSEGESNHAAHIKDQEQNVADSSTSHPEVGNGSPSCVSPTKKADVTDLSSDQVEFRDNLDSVSTENVGDFELQSSPSDVNNPETNNIKGVKMACSKSVVLTEEANDMTSSQIFITKLSTKEYMAQPVLDTASVEMDSLPRLATANVHDSCISHNSITGTTSSIISCVTPAGGASCSVSDNCKMANRSCSDLCPSTAGKLESSSHHSHDAVVVEETVNNSQNLPCPVEQTCSSPSSESSVKRSSDVSSNTVTLVNLLPSSPSASGEVCLPSSDSSTTNKMHISPVCGDGGELEHPETASVTPDGTHTSASCLSIIGEPTQPNVGIPSKSDVIYCNKTEACSPQSFSDSKHEPDAEFGAEKIELDEPSVHGPSVPGGVERSEMPDIPDHSQNNNAILSNKIDSDVDNNDSLSKKSIQGDSGVEHIQNNVSLSVDVVQSDVCNELDEPIHSCAFEEPHSENSSISESSKADKVSPSTLVDTSAQDYSKNVLPDPDKEATDKIVDGSATTLNSCGDSRQLGELDNKPMNDLAQNSPISNQDSLQDCFDNPQKADLGANVDDQPKILDEEDSNHSQPSQCSGSAASKSNIRSEKLARSPKELLTADSESNSWDNSYSKSQPVNPPSSGSTHQLDGSVPGSLADTESSNLSFASSSTSTTQPLDMGDIIKAGMDTDPVLLPEATSNVKDGSDAQLAVDQWCFQQADANKQQTEEARNNGNVQPDNNIPMEYEDSEFDWEEYMEDTNSAAAPDAAFPHVEASLRSNFDKGMKFEVAHGKDNKYWIATVVMPCGQLLRLRYDGSELDHSKDFWCDAFTSDIHPLGWCRQNEKVLEPPDDLKEKFPDWHNYVQTTLAQATTASDKLLGGVLGTAAVDQIKQSMLVEVQDENDLTHVWIARVLKNIGGRLLLRYEGTDSARQDFWLFYLHYRIHPMGWAQEMDMPYGPPEAVAEEWSQDKGWKAVLEKAQNDAKTLFFPADVLADQEMVLDHAIKQGWRLEALHPITKNQLCPATIVQVFSDTYFLVQIDDHELSLDDTPVQMCCHGGSRNIFPIGWTEKQGLKLKPPHGWQKEFDWQNYLREMEAEPVPPETFSLECDEVKLAKGMKLEAANPEQPGQICVATVLQVSKPLVLIHLECGAEQTSYHMVDYQSQEIFPVGWCESNSYPLQPPNKAFFTHRKRKKTVEEPLPTIQKPTTSHSKSHHGDKGGIWCPKIYFNHRCFSGPYLSKGRIAELPKSVGPGPVTLVMKEVMSMLINVAYKSSRVLRELQMDGDPDPSLHQQVLKAKYKGKSYRAVVELCKTTDQVEEFCKNICVKLECCPYLFSPTFINGQCPENCSQQSKTKYTAYVGKKKKRVGRPPGGHSNLEGGPKKAGKRRKRKRIGFFKVKKSLSNPDLMIKDEEMDEFESVLHEESSNSTTASLELVLSNGIHRRKRKYTRHVAPPLEMKTRGVKLPRYSIERRTRQPRLQLDSSIKAAIIDNTSPVSELQFHQGARKSAFVPVKQENNLVLDTNPLLWSVGEVVEYIKTTDCAPLARLFKEEEIDGQALLLLTLPTVQELMEVKLGPAIKLCHLIEKLKIAFYEQYAV</sequence>
<feature type="region of interest" description="Disordered" evidence="6">
    <location>
        <begin position="1"/>
        <end position="82"/>
    </location>
</feature>
<feature type="repeat" description="MBT" evidence="5">
    <location>
        <begin position="1098"/>
        <end position="1195"/>
    </location>
</feature>
<dbReference type="GO" id="GO:0003682">
    <property type="term" value="F:chromatin binding"/>
    <property type="evidence" value="ECO:0007669"/>
    <property type="project" value="TreeGrafter"/>
</dbReference>
<dbReference type="InterPro" id="IPR004092">
    <property type="entry name" value="Mbt"/>
</dbReference>
<feature type="compositionally biased region" description="Polar residues" evidence="6">
    <location>
        <begin position="504"/>
        <end position="517"/>
    </location>
</feature>